<dbReference type="InterPro" id="IPR048020">
    <property type="entry name" value="Transpos_IS3"/>
</dbReference>
<dbReference type="PROSITE" id="PS50994">
    <property type="entry name" value="INTEGRASE"/>
    <property type="match status" value="1"/>
</dbReference>
<dbReference type="InterPro" id="IPR025948">
    <property type="entry name" value="HTH-like_dom"/>
</dbReference>
<dbReference type="InterPro" id="IPR050900">
    <property type="entry name" value="Transposase_IS3/IS150/IS904"/>
</dbReference>
<feature type="domain" description="Integrase catalytic" evidence="2">
    <location>
        <begin position="117"/>
        <end position="284"/>
    </location>
</feature>
<dbReference type="Gene3D" id="3.30.420.10">
    <property type="entry name" value="Ribonuclease H-like superfamily/Ribonuclease H"/>
    <property type="match status" value="1"/>
</dbReference>
<reference evidence="3" key="1">
    <citation type="submission" date="2023-07" db="EMBL/GenBank/DDBJ databases">
        <title>Between Cages and Wild: Unraveling the Impact of Captivity on Animal Microbiomes and Antimicrobial Resistance.</title>
        <authorList>
            <person name="Schmartz G.P."/>
            <person name="Rehner J."/>
            <person name="Schuff M.J."/>
            <person name="Becker S.L."/>
            <person name="Kravczyk M."/>
            <person name="Gurevich A."/>
            <person name="Francke R."/>
            <person name="Mueller R."/>
            <person name="Keller V."/>
            <person name="Keller A."/>
        </authorList>
    </citation>
    <scope>NUCLEOTIDE SEQUENCE</scope>
    <source>
        <strain evidence="3">S39M_St_73</strain>
    </source>
</reference>
<dbReference type="AlphaFoldDB" id="A0AA43UDD8"/>
<dbReference type="Pfam" id="PF13276">
    <property type="entry name" value="HTH_21"/>
    <property type="match status" value="1"/>
</dbReference>
<dbReference type="PANTHER" id="PTHR46889">
    <property type="entry name" value="TRANSPOSASE INSF FOR INSERTION SEQUENCE IS3B-RELATED"/>
    <property type="match status" value="1"/>
</dbReference>
<protein>
    <submittedName>
        <fullName evidence="3">IS3 family transposase</fullName>
    </submittedName>
</protein>
<dbReference type="EMBL" id="JAUNQW010000039">
    <property type="protein sequence ID" value="MDO5457946.1"/>
    <property type="molecule type" value="Genomic_DNA"/>
</dbReference>
<proteinExistence type="predicted"/>
<evidence type="ECO:0000256" key="1">
    <source>
        <dbReference type="ARBA" id="ARBA00002286"/>
    </source>
</evidence>
<accession>A0AA43UDD8</accession>
<dbReference type="Proteomes" id="UP001171751">
    <property type="component" value="Unassembled WGS sequence"/>
</dbReference>
<dbReference type="GO" id="GO:0003676">
    <property type="term" value="F:nucleic acid binding"/>
    <property type="evidence" value="ECO:0007669"/>
    <property type="project" value="InterPro"/>
</dbReference>
<sequence length="288" mass="34237">MVYELNQDGFKLRDILAVTQLPESTYHYHLSRKDQPNKDEPLERLIQAIFEEHKGNYGYRRMTVELKAHGYHVNHKRVKRLMSKLDLYCTKFSHKTRRYNSYQGRVGTIAQNRLNRRFSTPFPLQKLVTDVTEFKCLNDEKLYLSPIMDLYNREIISFKVAKRPHLQLVLEPLDEALTTIRKHAPYRTTLHSDQGWHYQHNSWVKTLKKHSVFQSMSRKGNCLDNSPMENFFGLLKQEMYHGEEQVAYATLKKRIGHYIHYYNTKRIKIKLSGLSPVNYRKQDTQCVA</sequence>
<dbReference type="SUPFAM" id="SSF53098">
    <property type="entry name" value="Ribonuclease H-like"/>
    <property type="match status" value="1"/>
</dbReference>
<dbReference type="GO" id="GO:0015074">
    <property type="term" value="P:DNA integration"/>
    <property type="evidence" value="ECO:0007669"/>
    <property type="project" value="InterPro"/>
</dbReference>
<dbReference type="InterPro" id="IPR036397">
    <property type="entry name" value="RNaseH_sf"/>
</dbReference>
<dbReference type="NCBIfam" id="NF033516">
    <property type="entry name" value="transpos_IS3"/>
    <property type="match status" value="1"/>
</dbReference>
<comment type="function">
    <text evidence="1">Involved in the transposition of the insertion sequence.</text>
</comment>
<dbReference type="Pfam" id="PF00665">
    <property type="entry name" value="rve"/>
    <property type="match status" value="1"/>
</dbReference>
<dbReference type="InterPro" id="IPR012337">
    <property type="entry name" value="RNaseH-like_sf"/>
</dbReference>
<dbReference type="PANTHER" id="PTHR46889:SF7">
    <property type="entry name" value="TRANSPOSASE FOR INSERTION SEQUENCE ELEMENT IS904"/>
    <property type="match status" value="1"/>
</dbReference>
<gene>
    <name evidence="3" type="ORF">Q4F26_06310</name>
</gene>
<evidence type="ECO:0000313" key="3">
    <source>
        <dbReference type="EMBL" id="MDO5457946.1"/>
    </source>
</evidence>
<dbReference type="Pfam" id="PF13333">
    <property type="entry name" value="rve_2"/>
    <property type="match status" value="1"/>
</dbReference>
<evidence type="ECO:0000259" key="2">
    <source>
        <dbReference type="PROSITE" id="PS50994"/>
    </source>
</evidence>
<organism evidence="3 4">
    <name type="scientific">Atopococcus tabaci</name>
    <dbReference type="NCBI Taxonomy" id="269774"/>
    <lineage>
        <taxon>Bacteria</taxon>
        <taxon>Bacillati</taxon>
        <taxon>Bacillota</taxon>
        <taxon>Bacilli</taxon>
        <taxon>Lactobacillales</taxon>
        <taxon>Carnobacteriaceae</taxon>
        <taxon>Atopococcus</taxon>
    </lineage>
</organism>
<keyword evidence="4" id="KW-1185">Reference proteome</keyword>
<dbReference type="InterPro" id="IPR001584">
    <property type="entry name" value="Integrase_cat-core"/>
</dbReference>
<evidence type="ECO:0000313" key="4">
    <source>
        <dbReference type="Proteomes" id="UP001171751"/>
    </source>
</evidence>
<comment type="caution">
    <text evidence="3">The sequence shown here is derived from an EMBL/GenBank/DDBJ whole genome shotgun (WGS) entry which is preliminary data.</text>
</comment>
<name>A0AA43UDD8_9LACT</name>